<feature type="transmembrane region" description="Helical" evidence="5">
    <location>
        <begin position="333"/>
        <end position="353"/>
    </location>
</feature>
<organism evidence="7 8">
    <name type="scientific">Ruegeria spongiae</name>
    <dbReference type="NCBI Taxonomy" id="2942209"/>
    <lineage>
        <taxon>Bacteria</taxon>
        <taxon>Pseudomonadati</taxon>
        <taxon>Pseudomonadota</taxon>
        <taxon>Alphaproteobacteria</taxon>
        <taxon>Rhodobacterales</taxon>
        <taxon>Roseobacteraceae</taxon>
        <taxon>Ruegeria</taxon>
    </lineage>
</organism>
<feature type="transmembrane region" description="Helical" evidence="5">
    <location>
        <begin position="159"/>
        <end position="176"/>
    </location>
</feature>
<keyword evidence="4 5" id="KW-0472">Membrane</keyword>
<evidence type="ECO:0000313" key="7">
    <source>
        <dbReference type="EMBL" id="MCL6285288.1"/>
    </source>
</evidence>
<reference evidence="7" key="1">
    <citation type="submission" date="2022-05" db="EMBL/GenBank/DDBJ databases">
        <authorList>
            <person name="Park J.-S."/>
        </authorList>
    </citation>
    <scope>NUCLEOTIDE SEQUENCE</scope>
    <source>
        <strain evidence="7">2012CJ41-6</strain>
    </source>
</reference>
<dbReference type="PANTHER" id="PTHR37422:SF13">
    <property type="entry name" value="LIPOPOLYSACCHARIDE BIOSYNTHESIS PROTEIN PA4999-RELATED"/>
    <property type="match status" value="1"/>
</dbReference>
<protein>
    <submittedName>
        <fullName evidence="7">O-antigen ligase family protein</fullName>
    </submittedName>
</protein>
<evidence type="ECO:0000256" key="3">
    <source>
        <dbReference type="ARBA" id="ARBA00022989"/>
    </source>
</evidence>
<evidence type="ECO:0000256" key="2">
    <source>
        <dbReference type="ARBA" id="ARBA00022692"/>
    </source>
</evidence>
<dbReference type="RefSeq" id="WP_249711922.1">
    <property type="nucleotide sequence ID" value="NZ_JAMFMB010000025.1"/>
</dbReference>
<keyword evidence="2 5" id="KW-0812">Transmembrane</keyword>
<sequence>MSTTFISAADPHRPARTEAERGDARRDFYAFALWVLVTFVQFRFDELLLYPLALYFTYAAWRNQVQILGLLRRSWILLSFPVWCLISPLWAVEPAAAFKEALYLMLTMLICYQVAASLTPRQIMYAVLLATGIIVVANLLKIYGSGDGSNGIFVHKNQMGKNMVVAWIVATAVMLDPGSARKLRWIAGCIALLAAYSAFISGSATAVLLVLGTAAVNLFGATMLRGGLLRARRLAVLCLMVGSIFGAATLVLPHTEVDPVEPVLEAFGKDRSLTGRTGLWEYAEQQISAEPFLGVGSGGFWRYHDSPLVRRIFEEYYKGPRAKFNFHNSFFEISVHQGLIGLGLAILSTLWAFGWLIRGAFSLASMSQIYFFSQSLAVIARMFTESGFLAPFVIFHMLFWIGALSASKSHMERARSGRSA</sequence>
<feature type="transmembrane region" description="Helical" evidence="5">
    <location>
        <begin position="31"/>
        <end position="58"/>
    </location>
</feature>
<evidence type="ECO:0000256" key="5">
    <source>
        <dbReference type="SAM" id="Phobius"/>
    </source>
</evidence>
<dbReference type="GO" id="GO:0016874">
    <property type="term" value="F:ligase activity"/>
    <property type="evidence" value="ECO:0007669"/>
    <property type="project" value="UniProtKB-KW"/>
</dbReference>
<feature type="transmembrane region" description="Helical" evidence="5">
    <location>
        <begin position="125"/>
        <end position="144"/>
    </location>
</feature>
<comment type="caution">
    <text evidence="7">The sequence shown here is derived from an EMBL/GenBank/DDBJ whole genome shotgun (WGS) entry which is preliminary data.</text>
</comment>
<keyword evidence="8" id="KW-1185">Reference proteome</keyword>
<evidence type="ECO:0000256" key="4">
    <source>
        <dbReference type="ARBA" id="ARBA00023136"/>
    </source>
</evidence>
<gene>
    <name evidence="7" type="ORF">M3P21_17300</name>
</gene>
<comment type="subcellular location">
    <subcellularLocation>
        <location evidence="1">Membrane</location>
        <topology evidence="1">Multi-pass membrane protein</topology>
    </subcellularLocation>
</comment>
<keyword evidence="3 5" id="KW-1133">Transmembrane helix</keyword>
<proteinExistence type="predicted"/>
<dbReference type="Pfam" id="PF04932">
    <property type="entry name" value="Wzy_C"/>
    <property type="match status" value="1"/>
</dbReference>
<dbReference type="PANTHER" id="PTHR37422">
    <property type="entry name" value="TEICHURONIC ACID BIOSYNTHESIS PROTEIN TUAE"/>
    <property type="match status" value="1"/>
</dbReference>
<feature type="domain" description="O-antigen ligase-related" evidence="6">
    <location>
        <begin position="190"/>
        <end position="345"/>
    </location>
</feature>
<dbReference type="InterPro" id="IPR007016">
    <property type="entry name" value="O-antigen_ligase-rel_domated"/>
</dbReference>
<feature type="transmembrane region" description="Helical" evidence="5">
    <location>
        <begin position="388"/>
        <end position="406"/>
    </location>
</feature>
<feature type="transmembrane region" description="Helical" evidence="5">
    <location>
        <begin position="70"/>
        <end position="89"/>
    </location>
</feature>
<dbReference type="InterPro" id="IPR051533">
    <property type="entry name" value="WaaL-like"/>
</dbReference>
<evidence type="ECO:0000259" key="6">
    <source>
        <dbReference type="Pfam" id="PF04932"/>
    </source>
</evidence>
<evidence type="ECO:0000256" key="1">
    <source>
        <dbReference type="ARBA" id="ARBA00004141"/>
    </source>
</evidence>
<keyword evidence="7" id="KW-0436">Ligase</keyword>
<evidence type="ECO:0000313" key="8">
    <source>
        <dbReference type="Proteomes" id="UP001203880"/>
    </source>
</evidence>
<dbReference type="Proteomes" id="UP001203880">
    <property type="component" value="Unassembled WGS sequence"/>
</dbReference>
<dbReference type="EMBL" id="JAMFMB010000025">
    <property type="protein sequence ID" value="MCL6285288.1"/>
    <property type="molecule type" value="Genomic_DNA"/>
</dbReference>
<accession>A0ABT0Q617</accession>
<name>A0ABT0Q617_9RHOB</name>
<feature type="transmembrane region" description="Helical" evidence="5">
    <location>
        <begin position="234"/>
        <end position="252"/>
    </location>
</feature>